<dbReference type="InterPro" id="IPR029021">
    <property type="entry name" value="Prot-tyrosine_phosphatase-like"/>
</dbReference>
<dbReference type="GO" id="GO:0004721">
    <property type="term" value="F:phosphoprotein phosphatase activity"/>
    <property type="evidence" value="ECO:0007669"/>
    <property type="project" value="InterPro"/>
</dbReference>
<dbReference type="STRING" id="1423720.FC67_GL000120"/>
<proteinExistence type="inferred from homology"/>
<dbReference type="InterPro" id="IPR016130">
    <property type="entry name" value="Tyr_Pase_AS"/>
</dbReference>
<dbReference type="PROSITE" id="PS00383">
    <property type="entry name" value="TYR_PHOSPHATASE_1"/>
    <property type="match status" value="1"/>
</dbReference>
<name>A0A2K9HIT4_9LACO</name>
<dbReference type="AlphaFoldDB" id="A0A2K9HIT4"/>
<sequence>MTNDNKRVLDLEKGVNFRELGGYQTVDGQTIKFHKVLRSAGLSDLTTNDLNFLNNYGLKYDIDFRSHEEISQKPDRLPTNAEYIAAPVFEQDETEASKVQNKNFIPEIDGDPTNGFDHMKDVYRDIITGDQAKDAYRTFFDELLTNEQDDDVLLFHCSAGKDRTGMGAVYLLSALGVPMDVIKQDYLLTNKANKNFVDDLITNLQKKGYTDKNVLSSVRDLMTVHSEYLATAEKEIAKLSGNIDNYIKDELQVTPAEIRDLKKIYLN</sequence>
<evidence type="ECO:0000313" key="2">
    <source>
        <dbReference type="EMBL" id="AUI72450.1"/>
    </source>
</evidence>
<evidence type="ECO:0000313" key="3">
    <source>
        <dbReference type="Proteomes" id="UP000234653"/>
    </source>
</evidence>
<organism evidence="2 3">
    <name type="scientific">Companilactobacillus alimentarius DSM 20249</name>
    <dbReference type="NCBI Taxonomy" id="1423720"/>
    <lineage>
        <taxon>Bacteria</taxon>
        <taxon>Bacillati</taxon>
        <taxon>Bacillota</taxon>
        <taxon>Bacilli</taxon>
        <taxon>Lactobacillales</taxon>
        <taxon>Lactobacillaceae</taxon>
        <taxon>Companilactobacillus</taxon>
    </lineage>
</organism>
<reference evidence="2 3" key="1">
    <citation type="submission" date="2016-12" db="EMBL/GenBank/DDBJ databases">
        <title>The whole genome sequencing and assembly of Lactobacillus alimentarius DSM 20249T strain.</title>
        <authorList>
            <person name="Lee Y.-J."/>
            <person name="Yi H."/>
            <person name="Bahn Y.-S."/>
            <person name="Kim J.F."/>
            <person name="Lee D.-W."/>
        </authorList>
    </citation>
    <scope>NUCLEOTIDE SEQUENCE [LARGE SCALE GENOMIC DNA]</scope>
    <source>
        <strain evidence="2 3">DSM 20249</strain>
    </source>
</reference>
<dbReference type="Proteomes" id="UP000234653">
    <property type="component" value="Chromosome"/>
</dbReference>
<evidence type="ECO:0000256" key="1">
    <source>
        <dbReference type="ARBA" id="ARBA00009580"/>
    </source>
</evidence>
<dbReference type="Gene3D" id="3.90.190.10">
    <property type="entry name" value="Protein tyrosine phosphatase superfamily"/>
    <property type="match status" value="1"/>
</dbReference>
<dbReference type="KEGG" id="lali:LA20249_09780"/>
<dbReference type="EMBL" id="CP018867">
    <property type="protein sequence ID" value="AUI72450.1"/>
    <property type="molecule type" value="Genomic_DNA"/>
</dbReference>
<gene>
    <name evidence="2" type="ORF">LA20249_09780</name>
</gene>
<comment type="similarity">
    <text evidence="1">Belongs to the protein-tyrosine phosphatase family.</text>
</comment>
<dbReference type="Pfam" id="PF13350">
    <property type="entry name" value="Y_phosphatase3"/>
    <property type="match status" value="1"/>
</dbReference>
<protein>
    <submittedName>
        <fullName evidence="2">Protein tyrosine phosphatase</fullName>
    </submittedName>
</protein>
<dbReference type="RefSeq" id="WP_057737730.1">
    <property type="nucleotide sequence ID" value="NZ_AZDQ01000006.1"/>
</dbReference>
<dbReference type="PANTHER" id="PTHR31126">
    <property type="entry name" value="TYROSINE-PROTEIN PHOSPHATASE"/>
    <property type="match status" value="1"/>
</dbReference>
<keyword evidence="3" id="KW-1185">Reference proteome</keyword>
<accession>A0A2K9HIT4</accession>
<dbReference type="PANTHER" id="PTHR31126:SF1">
    <property type="entry name" value="TYROSINE SPECIFIC PROTEIN PHOSPHATASES DOMAIN-CONTAINING PROTEIN"/>
    <property type="match status" value="1"/>
</dbReference>
<dbReference type="InterPro" id="IPR026893">
    <property type="entry name" value="Tyr/Ser_Pase_IphP-type"/>
</dbReference>
<dbReference type="SUPFAM" id="SSF52799">
    <property type="entry name" value="(Phosphotyrosine protein) phosphatases II"/>
    <property type="match status" value="1"/>
</dbReference>
<dbReference type="OrthoDB" id="1188001at2"/>